<dbReference type="AlphaFoldDB" id="A0A239NPS6"/>
<comment type="function">
    <text evidence="1 6">Exhibits S-adenosyl-L-methionine-dependent methyltransferase activity.</text>
</comment>
<dbReference type="InterPro" id="IPR029063">
    <property type="entry name" value="SAM-dependent_MTases_sf"/>
</dbReference>
<dbReference type="EMBL" id="FZOR01000045">
    <property type="protein sequence ID" value="SNT56388.1"/>
    <property type="molecule type" value="Genomic_DNA"/>
</dbReference>
<accession>A0A239NPS6</accession>
<dbReference type="InterPro" id="IPR011610">
    <property type="entry name" value="SAM_mthyl_Trfase_ML2640-like"/>
</dbReference>
<evidence type="ECO:0000256" key="7">
    <source>
        <dbReference type="SAM" id="MobiDB-lite"/>
    </source>
</evidence>
<dbReference type="OrthoDB" id="9806164at2"/>
<dbReference type="PANTHER" id="PTHR43619">
    <property type="entry name" value="S-ADENOSYL-L-METHIONINE-DEPENDENT METHYLTRANSFERASE YKTD-RELATED"/>
    <property type="match status" value="1"/>
</dbReference>
<protein>
    <recommendedName>
        <fullName evidence="6">S-adenosyl-L-methionine-dependent methyltransferase</fullName>
        <ecNumber evidence="6">2.1.1.-</ecNumber>
    </recommendedName>
</protein>
<gene>
    <name evidence="8" type="ORF">SAMN05443665_104520</name>
</gene>
<organism evidence="8 9">
    <name type="scientific">Actinomadura meyerae</name>
    <dbReference type="NCBI Taxonomy" id="240840"/>
    <lineage>
        <taxon>Bacteria</taxon>
        <taxon>Bacillati</taxon>
        <taxon>Actinomycetota</taxon>
        <taxon>Actinomycetes</taxon>
        <taxon>Streptosporangiales</taxon>
        <taxon>Thermomonosporaceae</taxon>
        <taxon>Actinomadura</taxon>
    </lineage>
</organism>
<dbReference type="Proteomes" id="UP000198318">
    <property type="component" value="Unassembled WGS sequence"/>
</dbReference>
<name>A0A239NPS6_9ACTN</name>
<dbReference type="GO" id="GO:0008168">
    <property type="term" value="F:methyltransferase activity"/>
    <property type="evidence" value="ECO:0007669"/>
    <property type="project" value="UniProtKB-UniRule"/>
</dbReference>
<dbReference type="InterPro" id="IPR007213">
    <property type="entry name" value="Ppm1/Ppm2/Tcmp"/>
</dbReference>
<evidence type="ECO:0000256" key="1">
    <source>
        <dbReference type="ARBA" id="ARBA00003907"/>
    </source>
</evidence>
<feature type="region of interest" description="Disordered" evidence="7">
    <location>
        <begin position="279"/>
        <end position="298"/>
    </location>
</feature>
<sequence>MKSGGASRTAVFVCQGRAVADGRVAEGRFSDPVARRLLRPEELEPVDAARDETAAGRAGGRERWAVESVRACAEVVVPRTVLIDEAVTAAVKGQDGMQVVLLGAGLDGRPWRLPALKGATVFCVDHPATQADARERADGLTPVAGRLVFAPVDLTTEPLDAALEAAGHDREAPTVWVWEGVVPYLRKADVAATATAVAQRSAPGSVLVVNYQAPSLTATLGRGVLSLVARASRVESATSDEPWRSAWKPAEMAELLAERGFTVERDIDLLQLAGQLGSPATHSRSLRTGRVTVSSMRS</sequence>
<keyword evidence="5 6" id="KW-0949">S-adenosyl-L-methionine</keyword>
<comment type="similarity">
    <text evidence="2 6">Belongs to the UPF0677 family.</text>
</comment>
<evidence type="ECO:0000313" key="9">
    <source>
        <dbReference type="Proteomes" id="UP000198318"/>
    </source>
</evidence>
<dbReference type="GO" id="GO:0032259">
    <property type="term" value="P:methylation"/>
    <property type="evidence" value="ECO:0007669"/>
    <property type="project" value="UniProtKB-KW"/>
</dbReference>
<evidence type="ECO:0000313" key="8">
    <source>
        <dbReference type="EMBL" id="SNT56388.1"/>
    </source>
</evidence>
<dbReference type="EC" id="2.1.1.-" evidence="6"/>
<dbReference type="Pfam" id="PF04072">
    <property type="entry name" value="LCM"/>
    <property type="match status" value="1"/>
</dbReference>
<dbReference type="PANTHER" id="PTHR43619:SF2">
    <property type="entry name" value="S-ADENOSYL-L-METHIONINE-DEPENDENT METHYLTRANSFERASES SUPERFAMILY PROTEIN"/>
    <property type="match status" value="1"/>
</dbReference>
<reference evidence="8 9" key="1">
    <citation type="submission" date="2017-06" db="EMBL/GenBank/DDBJ databases">
        <authorList>
            <person name="Kim H.J."/>
            <person name="Triplett B.A."/>
        </authorList>
    </citation>
    <scope>NUCLEOTIDE SEQUENCE [LARGE SCALE GENOMIC DNA]</scope>
    <source>
        <strain evidence="8 9">DSM 44715</strain>
    </source>
</reference>
<dbReference type="Gene3D" id="3.40.50.150">
    <property type="entry name" value="Vaccinia Virus protein VP39"/>
    <property type="match status" value="1"/>
</dbReference>
<keyword evidence="4 8" id="KW-0808">Transferase</keyword>
<dbReference type="NCBIfam" id="TIGR00027">
    <property type="entry name" value="mthyl_TIGR00027"/>
    <property type="match status" value="1"/>
</dbReference>
<keyword evidence="9" id="KW-1185">Reference proteome</keyword>
<proteinExistence type="inferred from homology"/>
<evidence type="ECO:0000256" key="3">
    <source>
        <dbReference type="ARBA" id="ARBA00022603"/>
    </source>
</evidence>
<keyword evidence="3 6" id="KW-0489">Methyltransferase</keyword>
<dbReference type="RefSeq" id="WP_089330065.1">
    <property type="nucleotide sequence ID" value="NZ_FZOR01000045.1"/>
</dbReference>
<evidence type="ECO:0000256" key="4">
    <source>
        <dbReference type="ARBA" id="ARBA00022679"/>
    </source>
</evidence>
<dbReference type="SUPFAM" id="SSF53335">
    <property type="entry name" value="S-adenosyl-L-methionine-dependent methyltransferases"/>
    <property type="match status" value="1"/>
</dbReference>
<evidence type="ECO:0000256" key="6">
    <source>
        <dbReference type="RuleBase" id="RU362030"/>
    </source>
</evidence>
<evidence type="ECO:0000256" key="2">
    <source>
        <dbReference type="ARBA" id="ARBA00008138"/>
    </source>
</evidence>
<evidence type="ECO:0000256" key="5">
    <source>
        <dbReference type="ARBA" id="ARBA00022691"/>
    </source>
</evidence>